<dbReference type="InParanoid" id="M4FG87"/>
<sequence length="259" mass="28550">MEGDNHSMEKGLLLVNKEEKRGSSETTITPLLIFTTFIIVSASYSFGIALGFTAGTMSSIMEDLDLSIAQNIIWLDFGRFFVGTGVGLASYVVPVYIAEITPKNVRGTFTFSNQAKENRDEECEVVLQNLRGKEADIVKETREIMASAFGLCLSCISLALAFGFKGVPGIVNFTPTMAFIGILIFPMDMKVVAGSLVTITNWFTGWIVSYCFNFMLIWSPTGTFIIFAIMSGLTVVFAWCLVPETRGLTLEEIQFPRES</sequence>
<dbReference type="STRING" id="51351.M4FG87"/>
<evidence type="ECO:0000256" key="7">
    <source>
        <dbReference type="SAM" id="Phobius"/>
    </source>
</evidence>
<dbReference type="eggNOG" id="KOG0254">
    <property type="taxonomic scope" value="Eukaryota"/>
</dbReference>
<dbReference type="InterPro" id="IPR005828">
    <property type="entry name" value="MFS_sugar_transport-like"/>
</dbReference>
<dbReference type="PANTHER" id="PTHR48021:SF35">
    <property type="entry name" value="SUGAR TRANSPORTER ERD6-LIKE 9"/>
    <property type="match status" value="1"/>
</dbReference>
<evidence type="ECO:0000256" key="1">
    <source>
        <dbReference type="ARBA" id="ARBA00004370"/>
    </source>
</evidence>
<dbReference type="Gene3D" id="1.20.1250.20">
    <property type="entry name" value="MFS general substrate transporter like domains"/>
    <property type="match status" value="2"/>
</dbReference>
<keyword evidence="3" id="KW-0762">Sugar transport</keyword>
<dbReference type="Proteomes" id="UP000011750">
    <property type="component" value="Chromosome A01"/>
</dbReference>
<dbReference type="InterPro" id="IPR036259">
    <property type="entry name" value="MFS_trans_sf"/>
</dbReference>
<dbReference type="Pfam" id="PF00083">
    <property type="entry name" value="Sugar_tr"/>
    <property type="match status" value="2"/>
</dbReference>
<evidence type="ECO:0000256" key="4">
    <source>
        <dbReference type="ARBA" id="ARBA00022692"/>
    </source>
</evidence>
<dbReference type="GO" id="GO:0022857">
    <property type="term" value="F:transmembrane transporter activity"/>
    <property type="evidence" value="ECO:0007669"/>
    <property type="project" value="InterPro"/>
</dbReference>
<reference evidence="8 9" key="2">
    <citation type="journal article" date="2018" name="Hortic Res">
        <title>Improved Brassica rapa reference genome by single-molecule sequencing and chromosome conformation capture technologies.</title>
        <authorList>
            <person name="Zhang L."/>
            <person name="Cai X."/>
            <person name="Wu J."/>
            <person name="Liu M."/>
            <person name="Grob S."/>
            <person name="Cheng F."/>
            <person name="Liang J."/>
            <person name="Cai C."/>
            <person name="Liu Z."/>
            <person name="Liu B."/>
            <person name="Wang F."/>
            <person name="Li S."/>
            <person name="Liu F."/>
            <person name="Li X."/>
            <person name="Cheng L."/>
            <person name="Yang W."/>
            <person name="Li M.H."/>
            <person name="Grossniklaus U."/>
            <person name="Zheng H."/>
            <person name="Wang X."/>
        </authorList>
    </citation>
    <scope>NUCLEOTIDE SEQUENCE [LARGE SCALE GENOMIC DNA]</scope>
    <source>
        <strain evidence="8 9">cv. Chiifu-401-42</strain>
    </source>
</reference>
<dbReference type="Gramene" id="Bra040114.1">
    <property type="protein sequence ID" value="Bra040114.1-P"/>
    <property type="gene ID" value="Bra040114"/>
</dbReference>
<proteinExistence type="inferred from homology"/>
<feature type="transmembrane region" description="Helical" evidence="7">
    <location>
        <begin position="31"/>
        <end position="52"/>
    </location>
</feature>
<evidence type="ECO:0000256" key="3">
    <source>
        <dbReference type="ARBA" id="ARBA00022597"/>
    </source>
</evidence>
<reference evidence="8" key="3">
    <citation type="submission" date="2023-03" db="UniProtKB">
        <authorList>
            <consortium name="EnsemblPlants"/>
        </authorList>
    </citation>
    <scope>IDENTIFICATION</scope>
    <source>
        <strain evidence="8">cv. Chiifu-401-42</strain>
    </source>
</reference>
<comment type="similarity">
    <text evidence="2">Belongs to the major facilitator superfamily. Sugar transporter (TC 2.A.1.1) family.</text>
</comment>
<dbReference type="GO" id="GO:0016020">
    <property type="term" value="C:membrane"/>
    <property type="evidence" value="ECO:0007669"/>
    <property type="project" value="UniProtKB-SubCell"/>
</dbReference>
<keyword evidence="5 7" id="KW-1133">Transmembrane helix</keyword>
<dbReference type="PANTHER" id="PTHR48021">
    <property type="match status" value="1"/>
</dbReference>
<dbReference type="EnsemblPlants" id="Bra040114.1">
    <property type="protein sequence ID" value="Bra040114.1-P"/>
    <property type="gene ID" value="Bra040114"/>
</dbReference>
<evidence type="ECO:0000256" key="2">
    <source>
        <dbReference type="ARBA" id="ARBA00010992"/>
    </source>
</evidence>
<feature type="transmembrane region" description="Helical" evidence="7">
    <location>
        <begin position="144"/>
        <end position="164"/>
    </location>
</feature>
<keyword evidence="3" id="KW-0813">Transport</keyword>
<dbReference type="AlphaFoldDB" id="M4FG87"/>
<evidence type="ECO:0000313" key="8">
    <source>
        <dbReference type="EnsemblPlants" id="Bra040114.1-P"/>
    </source>
</evidence>
<keyword evidence="4 7" id="KW-0812">Transmembrane</keyword>
<evidence type="ECO:0008006" key="10">
    <source>
        <dbReference type="Google" id="ProtNLM"/>
    </source>
</evidence>
<feature type="transmembrane region" description="Helical" evidence="7">
    <location>
        <begin position="72"/>
        <end position="97"/>
    </location>
</feature>
<dbReference type="OMA" id="CLGCISI"/>
<feature type="transmembrane region" description="Helical" evidence="7">
    <location>
        <begin position="199"/>
        <end position="218"/>
    </location>
</feature>
<accession>M4FG87</accession>
<protein>
    <recommendedName>
        <fullName evidence="10">Major facilitator superfamily (MFS) profile domain-containing protein</fullName>
    </recommendedName>
</protein>
<dbReference type="InterPro" id="IPR050549">
    <property type="entry name" value="MFS_Trehalose_Transporter"/>
</dbReference>
<comment type="subcellular location">
    <subcellularLocation>
        <location evidence="1">Membrane</location>
    </subcellularLocation>
</comment>
<keyword evidence="9" id="KW-1185">Reference proteome</keyword>
<evidence type="ECO:0000256" key="6">
    <source>
        <dbReference type="ARBA" id="ARBA00023136"/>
    </source>
</evidence>
<evidence type="ECO:0000256" key="5">
    <source>
        <dbReference type="ARBA" id="ARBA00022989"/>
    </source>
</evidence>
<reference evidence="8 9" key="1">
    <citation type="journal article" date="2011" name="Nat. Genet.">
        <title>The genome of the mesopolyploid crop species Brassica rapa.</title>
        <authorList>
            <consortium name="Brassica rapa Genome Sequencing Project Consortium"/>
            <person name="Wang X."/>
            <person name="Wang H."/>
            <person name="Wang J."/>
            <person name="Sun R."/>
            <person name="Wu J."/>
            <person name="Liu S."/>
            <person name="Bai Y."/>
            <person name="Mun J.H."/>
            <person name="Bancroft I."/>
            <person name="Cheng F."/>
            <person name="Huang S."/>
            <person name="Li X."/>
            <person name="Hua W."/>
            <person name="Wang J."/>
            <person name="Wang X."/>
            <person name="Freeling M."/>
            <person name="Pires J.C."/>
            <person name="Paterson A.H."/>
            <person name="Chalhoub B."/>
            <person name="Wang B."/>
            <person name="Hayward A."/>
            <person name="Sharpe A.G."/>
            <person name="Park B.S."/>
            <person name="Weisshaar B."/>
            <person name="Liu B."/>
            <person name="Li B."/>
            <person name="Liu B."/>
            <person name="Tong C."/>
            <person name="Song C."/>
            <person name="Duran C."/>
            <person name="Peng C."/>
            <person name="Geng C."/>
            <person name="Koh C."/>
            <person name="Lin C."/>
            <person name="Edwards D."/>
            <person name="Mu D."/>
            <person name="Shen D."/>
            <person name="Soumpourou E."/>
            <person name="Li F."/>
            <person name="Fraser F."/>
            <person name="Conant G."/>
            <person name="Lassalle G."/>
            <person name="King G.J."/>
            <person name="Bonnema G."/>
            <person name="Tang H."/>
            <person name="Wang H."/>
            <person name="Belcram H."/>
            <person name="Zhou H."/>
            <person name="Hirakawa H."/>
            <person name="Abe H."/>
            <person name="Guo H."/>
            <person name="Wang H."/>
            <person name="Jin H."/>
            <person name="Parkin I.A."/>
            <person name="Batley J."/>
            <person name="Kim J.S."/>
            <person name="Just J."/>
            <person name="Li J."/>
            <person name="Xu J."/>
            <person name="Deng J."/>
            <person name="Kim J.A."/>
            <person name="Li J."/>
            <person name="Yu J."/>
            <person name="Meng J."/>
            <person name="Wang J."/>
            <person name="Min J."/>
            <person name="Poulain J."/>
            <person name="Wang J."/>
            <person name="Hatakeyama K."/>
            <person name="Wu K."/>
            <person name="Wang L."/>
            <person name="Fang L."/>
            <person name="Trick M."/>
            <person name="Links M.G."/>
            <person name="Zhao M."/>
            <person name="Jin M."/>
            <person name="Ramchiary N."/>
            <person name="Drou N."/>
            <person name="Berkman P.J."/>
            <person name="Cai Q."/>
            <person name="Huang Q."/>
            <person name="Li R."/>
            <person name="Tabata S."/>
            <person name="Cheng S."/>
            <person name="Zhang S."/>
            <person name="Zhang S."/>
            <person name="Huang S."/>
            <person name="Sato S."/>
            <person name="Sun S."/>
            <person name="Kwon S.J."/>
            <person name="Choi S.R."/>
            <person name="Lee T.H."/>
            <person name="Fan W."/>
            <person name="Zhao X."/>
            <person name="Tan X."/>
            <person name="Xu X."/>
            <person name="Wang Y."/>
            <person name="Qiu Y."/>
            <person name="Yin Y."/>
            <person name="Li Y."/>
            <person name="Du Y."/>
            <person name="Liao Y."/>
            <person name="Lim Y."/>
            <person name="Narusaka Y."/>
            <person name="Wang Y."/>
            <person name="Wang Z."/>
            <person name="Li Z."/>
            <person name="Wang Z."/>
            <person name="Xiong Z."/>
            <person name="Zhang Z."/>
        </authorList>
    </citation>
    <scope>NUCLEOTIDE SEQUENCE [LARGE SCALE GENOMIC DNA]</scope>
    <source>
        <strain evidence="8 9">cv. Chiifu-401-42</strain>
    </source>
</reference>
<organism evidence="8 9">
    <name type="scientific">Brassica campestris</name>
    <name type="common">Field mustard</name>
    <dbReference type="NCBI Taxonomy" id="3711"/>
    <lineage>
        <taxon>Eukaryota</taxon>
        <taxon>Viridiplantae</taxon>
        <taxon>Streptophyta</taxon>
        <taxon>Embryophyta</taxon>
        <taxon>Tracheophyta</taxon>
        <taxon>Spermatophyta</taxon>
        <taxon>Magnoliopsida</taxon>
        <taxon>eudicotyledons</taxon>
        <taxon>Gunneridae</taxon>
        <taxon>Pentapetalae</taxon>
        <taxon>rosids</taxon>
        <taxon>malvids</taxon>
        <taxon>Brassicales</taxon>
        <taxon>Brassicaceae</taxon>
        <taxon>Brassiceae</taxon>
        <taxon>Brassica</taxon>
    </lineage>
</organism>
<keyword evidence="6 7" id="KW-0472">Membrane</keyword>
<dbReference type="SUPFAM" id="SSF103473">
    <property type="entry name" value="MFS general substrate transporter"/>
    <property type="match status" value="2"/>
</dbReference>
<evidence type="ECO:0000313" key="9">
    <source>
        <dbReference type="Proteomes" id="UP000011750"/>
    </source>
</evidence>
<name>M4FG87_BRACM</name>
<feature type="transmembrane region" description="Helical" evidence="7">
    <location>
        <begin position="224"/>
        <end position="242"/>
    </location>
</feature>
<dbReference type="HOGENOM" id="CLU_001265_30_5_1"/>